<name>U5D9E3_AMBTC</name>
<evidence type="ECO:0000313" key="9">
    <source>
        <dbReference type="EMBL" id="ERN19104.1"/>
    </source>
</evidence>
<dbReference type="HOGENOM" id="CLU_017639_2_0_1"/>
<dbReference type="OMA" id="VCTCELL"/>
<keyword evidence="10" id="KW-1185">Reference proteome</keyword>
<dbReference type="Pfam" id="PF08567">
    <property type="entry name" value="PH_TFIIH"/>
    <property type="match status" value="1"/>
</dbReference>
<dbReference type="InterPro" id="IPR011993">
    <property type="entry name" value="PH-like_dom_sf"/>
</dbReference>
<evidence type="ECO:0000256" key="4">
    <source>
        <dbReference type="ARBA" id="ARBA00023015"/>
    </source>
</evidence>
<evidence type="ECO:0000313" key="10">
    <source>
        <dbReference type="Proteomes" id="UP000017836"/>
    </source>
</evidence>
<dbReference type="EMBL" id="KI392075">
    <property type="protein sequence ID" value="ERN19104.1"/>
    <property type="molecule type" value="Genomic_DNA"/>
</dbReference>
<dbReference type="AlphaFoldDB" id="U5D9E3"/>
<dbReference type="GO" id="GO:0006366">
    <property type="term" value="P:transcription by RNA polymerase II"/>
    <property type="evidence" value="ECO:0000318"/>
    <property type="project" value="GO_Central"/>
</dbReference>
<evidence type="ECO:0000256" key="1">
    <source>
        <dbReference type="ARBA" id="ARBA00004123"/>
    </source>
</evidence>
<dbReference type="Gene3D" id="6.10.140.1200">
    <property type="match status" value="1"/>
</dbReference>
<dbReference type="Gene3D" id="2.30.29.30">
    <property type="entry name" value="Pleckstrin-homology domain (PH domain)/Phosphotyrosine-binding domain (PTB)"/>
    <property type="match status" value="1"/>
</dbReference>
<evidence type="ECO:0000256" key="5">
    <source>
        <dbReference type="ARBA" id="ARBA00023163"/>
    </source>
</evidence>
<dbReference type="Gramene" id="ERN19104">
    <property type="protein sequence ID" value="ERN19104"/>
    <property type="gene ID" value="AMTR_s00061p00135540"/>
</dbReference>
<feature type="domain" description="BSD" evidence="8">
    <location>
        <begin position="200"/>
        <end position="252"/>
    </location>
</feature>
<evidence type="ECO:0000259" key="8">
    <source>
        <dbReference type="PROSITE" id="PS50858"/>
    </source>
</evidence>
<evidence type="ECO:0000256" key="2">
    <source>
        <dbReference type="ARBA" id="ARBA00009448"/>
    </source>
</evidence>
<comment type="subcellular location">
    <subcellularLocation>
        <location evidence="1">Nucleus</location>
    </subcellularLocation>
</comment>
<keyword evidence="5" id="KW-0804">Transcription</keyword>
<dbReference type="GO" id="GO:0005675">
    <property type="term" value="C:transcription factor TFIIH holo complex"/>
    <property type="evidence" value="ECO:0000318"/>
    <property type="project" value="GO_Central"/>
</dbReference>
<keyword evidence="4" id="KW-0805">Transcription regulation</keyword>
<proteinExistence type="inferred from homology"/>
<dbReference type="STRING" id="13333.U5D9E3"/>
<gene>
    <name evidence="9" type="ORF">AMTR_s00061p00135540</name>
</gene>
<dbReference type="SUPFAM" id="SSF50729">
    <property type="entry name" value="PH domain-like"/>
    <property type="match status" value="1"/>
</dbReference>
<feature type="compositionally biased region" description="Basic and acidic residues" evidence="7">
    <location>
        <begin position="312"/>
        <end position="327"/>
    </location>
</feature>
<evidence type="ECO:0000256" key="3">
    <source>
        <dbReference type="ARBA" id="ARBA00022737"/>
    </source>
</evidence>
<dbReference type="Gene3D" id="1.10.3970.10">
    <property type="entry name" value="BSD domain"/>
    <property type="match status" value="1"/>
</dbReference>
<dbReference type="SMART" id="SM00751">
    <property type="entry name" value="BSD"/>
    <property type="match status" value="2"/>
</dbReference>
<accession>U5D9E3</accession>
<protein>
    <recommendedName>
        <fullName evidence="8">BSD domain-containing protein</fullName>
    </recommendedName>
</protein>
<feature type="region of interest" description="Disordered" evidence="7">
    <location>
        <begin position="308"/>
        <end position="327"/>
    </location>
</feature>
<dbReference type="GO" id="GO:0006289">
    <property type="term" value="P:nucleotide-excision repair"/>
    <property type="evidence" value="ECO:0007669"/>
    <property type="project" value="InterPro"/>
</dbReference>
<reference evidence="10" key="1">
    <citation type="journal article" date="2013" name="Science">
        <title>The Amborella genome and the evolution of flowering plants.</title>
        <authorList>
            <consortium name="Amborella Genome Project"/>
        </authorList>
    </citation>
    <scope>NUCLEOTIDE SEQUENCE [LARGE SCALE GENOMIC DNA]</scope>
</reference>
<dbReference type="InterPro" id="IPR027079">
    <property type="entry name" value="Tfb1/GTF2H1"/>
</dbReference>
<evidence type="ECO:0000256" key="7">
    <source>
        <dbReference type="SAM" id="MobiDB-lite"/>
    </source>
</evidence>
<dbReference type="eggNOG" id="KOG2074">
    <property type="taxonomic scope" value="Eukaryota"/>
</dbReference>
<dbReference type="PANTHER" id="PTHR12856">
    <property type="entry name" value="TRANSCRIPTION INITIATION FACTOR IIH-RELATED"/>
    <property type="match status" value="1"/>
</dbReference>
<comment type="similarity">
    <text evidence="2">Belongs to the TFB1 family.</text>
</comment>
<dbReference type="SUPFAM" id="SSF140383">
    <property type="entry name" value="BSD domain-like"/>
    <property type="match status" value="2"/>
</dbReference>
<organism evidence="9 10">
    <name type="scientific">Amborella trichopoda</name>
    <dbReference type="NCBI Taxonomy" id="13333"/>
    <lineage>
        <taxon>Eukaryota</taxon>
        <taxon>Viridiplantae</taxon>
        <taxon>Streptophyta</taxon>
        <taxon>Embryophyta</taxon>
        <taxon>Tracheophyta</taxon>
        <taxon>Spermatophyta</taxon>
        <taxon>Magnoliopsida</taxon>
        <taxon>Amborellales</taxon>
        <taxon>Amborellaceae</taxon>
        <taxon>Amborella</taxon>
    </lineage>
</organism>
<keyword evidence="3" id="KW-0677">Repeat</keyword>
<dbReference type="GO" id="GO:0000439">
    <property type="term" value="C:transcription factor TFIIH core complex"/>
    <property type="evidence" value="ECO:0000318"/>
    <property type="project" value="GO_Central"/>
</dbReference>
<dbReference type="Pfam" id="PF03909">
    <property type="entry name" value="BSD"/>
    <property type="match status" value="1"/>
</dbReference>
<dbReference type="InterPro" id="IPR035925">
    <property type="entry name" value="BSD_dom_sf"/>
</dbReference>
<evidence type="ECO:0000256" key="6">
    <source>
        <dbReference type="ARBA" id="ARBA00023242"/>
    </source>
</evidence>
<feature type="domain" description="BSD" evidence="8">
    <location>
        <begin position="117"/>
        <end position="175"/>
    </location>
</feature>
<dbReference type="GO" id="GO:0006360">
    <property type="term" value="P:transcription by RNA polymerase I"/>
    <property type="evidence" value="ECO:0000318"/>
    <property type="project" value="GO_Central"/>
</dbReference>
<sequence>MEPPVVTMRAKYKASGPKDPGVAGVLTMRDDSFIFRPNDPSSSVKLDVSFRCIKGHKFSKEGSKQALLNLTQDKGGGYMFEFANFKDRDVCRDLVGRVLGRLQCLPPSDQSAQVVPAQPTTQHDNQLSMAEMEQRMNLLREDSELQKLHRQLVIGGVLTETEFWATRKNLLDDAAHKASKQRAGFKSAMLADVRPLTDGRTNKVTFSLTPEIIHQIFAEKPAVHQAFLKFVPSKMSERDFWTKYCRAEYLHRTKNSVAAAAEAAEDEELAVFLKHDDILASEARRKIRRVDPTVDMAADLGDDYSHLPGHGILRDGSKESVDSESELPKRTLLQDLNRHAAVVLEGRTLDVELGDTRTVAEALARSKQAEVATETSDETENQKRLERVSQMTEIEDLQAPRSLPYAPLCIKDPREYFDSQRANAFKATGDTGSGVNKDCCHLSTKQAYESLRAQILEVKSVGFKDPIVIPDLALKVLNDVNQQLSSTDPQLGKNPQATVLDMLPHRTKEELLQHWTSIQELLRHFWSSYPLTTTFLHAKVNRVKDAMAQIYRKLPEVKESVQSEFRHQVSLLVKPMLQVLDEAFKHYDAEMQKRSTKTMSKVGMTGLGVFYTRTGGYYTVKYEVLP</sequence>
<dbReference type="InterPro" id="IPR013876">
    <property type="entry name" value="TFIIH_BTF_p62_N"/>
</dbReference>
<keyword evidence="6" id="KW-0539">Nucleus</keyword>
<dbReference type="GO" id="GO:0006281">
    <property type="term" value="P:DNA repair"/>
    <property type="evidence" value="ECO:0000318"/>
    <property type="project" value="GO_Central"/>
</dbReference>
<dbReference type="Proteomes" id="UP000017836">
    <property type="component" value="Unassembled WGS sequence"/>
</dbReference>
<dbReference type="InterPro" id="IPR005607">
    <property type="entry name" value="BSD_dom"/>
</dbReference>
<dbReference type="PROSITE" id="PS50858">
    <property type="entry name" value="BSD"/>
    <property type="match status" value="2"/>
</dbReference>